<keyword evidence="2" id="KW-1185">Reference proteome</keyword>
<reference evidence="1 2" key="1">
    <citation type="submission" date="2022-09" db="EMBL/GenBank/DDBJ databases">
        <authorList>
            <person name="Palmer J.M."/>
        </authorList>
    </citation>
    <scope>NUCLEOTIDE SEQUENCE [LARGE SCALE GENOMIC DNA]</scope>
    <source>
        <strain evidence="1 2">DSM 7382</strain>
    </source>
</reference>
<dbReference type="Proteomes" id="UP001385951">
    <property type="component" value="Unassembled WGS sequence"/>
</dbReference>
<proteinExistence type="predicted"/>
<organism evidence="1 2">
    <name type="scientific">Cerrena zonata</name>
    <dbReference type="NCBI Taxonomy" id="2478898"/>
    <lineage>
        <taxon>Eukaryota</taxon>
        <taxon>Fungi</taxon>
        <taxon>Dikarya</taxon>
        <taxon>Basidiomycota</taxon>
        <taxon>Agaricomycotina</taxon>
        <taxon>Agaricomycetes</taxon>
        <taxon>Polyporales</taxon>
        <taxon>Cerrenaceae</taxon>
        <taxon>Cerrena</taxon>
    </lineage>
</organism>
<evidence type="ECO:0000313" key="1">
    <source>
        <dbReference type="EMBL" id="KAK7684156.1"/>
    </source>
</evidence>
<accession>A0AAW0FTP0</accession>
<name>A0AAW0FTP0_9APHY</name>
<sequence>MSRRPNSKSKKVKQEDPVTSLSTGVVQLSLNENDVRPKKEFVGLFDESIPVDEFLELDYKNIIASKKIKPIIKNASDKAVDIYEEYFDELFDYDYTYESMKDWTNCFKLCQVEEPLASKVFTMRTVSPKRYRAFSNEYTDTRQQLLWAKVFSDRLTELLAPKVDAISEHTPNPNVSEIYHAIINKRDNILGYEVAMLISEIGRNARSNPPHRSVNGFVL</sequence>
<protein>
    <submittedName>
        <fullName evidence="1">Uncharacterized protein</fullName>
    </submittedName>
</protein>
<dbReference type="EMBL" id="JASBNA010000027">
    <property type="protein sequence ID" value="KAK7684156.1"/>
    <property type="molecule type" value="Genomic_DNA"/>
</dbReference>
<gene>
    <name evidence="1" type="ORF">QCA50_012801</name>
</gene>
<comment type="caution">
    <text evidence="1">The sequence shown here is derived from an EMBL/GenBank/DDBJ whole genome shotgun (WGS) entry which is preliminary data.</text>
</comment>
<dbReference type="AlphaFoldDB" id="A0AAW0FTP0"/>
<evidence type="ECO:0000313" key="2">
    <source>
        <dbReference type="Proteomes" id="UP001385951"/>
    </source>
</evidence>